<evidence type="ECO:0000313" key="2">
    <source>
        <dbReference type="EMBL" id="PHN01663.1"/>
    </source>
</evidence>
<evidence type="ECO:0000313" key="3">
    <source>
        <dbReference type="Proteomes" id="UP000223913"/>
    </source>
</evidence>
<comment type="similarity">
    <text evidence="1">Belongs to the TolB family.</text>
</comment>
<dbReference type="OrthoDB" id="9815657at2"/>
<organism evidence="2 3">
    <name type="scientific">Flavilitoribacter nigricans (strain ATCC 23147 / DSM 23189 / NBRC 102662 / NCIMB 1420 / SS-2)</name>
    <name type="common">Lewinella nigricans</name>
    <dbReference type="NCBI Taxonomy" id="1122177"/>
    <lineage>
        <taxon>Bacteria</taxon>
        <taxon>Pseudomonadati</taxon>
        <taxon>Bacteroidota</taxon>
        <taxon>Saprospiria</taxon>
        <taxon>Saprospirales</taxon>
        <taxon>Lewinellaceae</taxon>
        <taxon>Flavilitoribacter</taxon>
    </lineage>
</organism>
<dbReference type="RefSeq" id="WP_099154977.1">
    <property type="nucleotide sequence ID" value="NZ_PDUD01000051.1"/>
</dbReference>
<dbReference type="Pfam" id="PF07676">
    <property type="entry name" value="PD40"/>
    <property type="match status" value="4"/>
</dbReference>
<proteinExistence type="inferred from homology"/>
<dbReference type="SUPFAM" id="SSF82171">
    <property type="entry name" value="DPP6 N-terminal domain-like"/>
    <property type="match status" value="1"/>
</dbReference>
<accession>A0A2D0N1S1</accession>
<reference evidence="2 3" key="1">
    <citation type="submission" date="2017-10" db="EMBL/GenBank/DDBJ databases">
        <title>The draft genome sequence of Lewinella nigricans NBRC 102662.</title>
        <authorList>
            <person name="Wang K."/>
        </authorList>
    </citation>
    <scope>NUCLEOTIDE SEQUENCE [LARGE SCALE GENOMIC DNA]</scope>
    <source>
        <strain evidence="2 3">NBRC 102662</strain>
    </source>
</reference>
<dbReference type="InterPro" id="IPR011042">
    <property type="entry name" value="6-blade_b-propeller_TolB-like"/>
</dbReference>
<gene>
    <name evidence="2" type="ORF">CRP01_36205</name>
</gene>
<protein>
    <submittedName>
        <fullName evidence="2">Uncharacterized protein</fullName>
    </submittedName>
</protein>
<dbReference type="PANTHER" id="PTHR36842:SF1">
    <property type="entry name" value="PROTEIN TOLB"/>
    <property type="match status" value="1"/>
</dbReference>
<dbReference type="Proteomes" id="UP000223913">
    <property type="component" value="Unassembled WGS sequence"/>
</dbReference>
<dbReference type="AlphaFoldDB" id="A0A2D0N1S1"/>
<dbReference type="PANTHER" id="PTHR36842">
    <property type="entry name" value="PROTEIN TOLB HOMOLOG"/>
    <property type="match status" value="1"/>
</dbReference>
<dbReference type="Gene3D" id="2.120.10.30">
    <property type="entry name" value="TolB, C-terminal domain"/>
    <property type="match status" value="2"/>
</dbReference>
<keyword evidence="3" id="KW-1185">Reference proteome</keyword>
<dbReference type="InterPro" id="IPR011659">
    <property type="entry name" value="WD40"/>
</dbReference>
<sequence>MSNQSIGNRPFRWIVIGILLHLGYLPTAFAQYAQLQPAWSPDGQAYAFLSNEIGRYQLYRYDLETHSTRQLSHAKEDVEEFKWSPNGNKLLYLSGGTLTVMDSDGAEPMRLMTHPTDPMFFDWHPQGRSITYSCSTKRGEADICLKDLFDHLDVNLTDHPAPDRNFSWSPDGQWFAFGSDREGEQHLYLLNVYKQEIRSLPDLPPGPIDPVFAPDGRHLAFIADQDGLHRNFAVYTLDLKEQRLRRVSDTLGDHRPLWFPDGRSLLINTNSKGDWEFYRIHPDGSGRQKLGDGRAFSIHPDGTKVLVQSGGPGRENIRIQELR</sequence>
<dbReference type="EMBL" id="PDUD01000051">
    <property type="protein sequence ID" value="PHN01663.1"/>
    <property type="molecule type" value="Genomic_DNA"/>
</dbReference>
<evidence type="ECO:0000256" key="1">
    <source>
        <dbReference type="ARBA" id="ARBA00009820"/>
    </source>
</evidence>
<name>A0A2D0N1S1_FLAN2</name>
<comment type="caution">
    <text evidence="2">The sequence shown here is derived from an EMBL/GenBank/DDBJ whole genome shotgun (WGS) entry which is preliminary data.</text>
</comment>